<organism evidence="2 3">
    <name type="scientific">Chelonia mydas</name>
    <name type="common">Green sea-turtle</name>
    <name type="synonym">Chelonia agassizi</name>
    <dbReference type="NCBI Taxonomy" id="8469"/>
    <lineage>
        <taxon>Eukaryota</taxon>
        <taxon>Metazoa</taxon>
        <taxon>Chordata</taxon>
        <taxon>Craniata</taxon>
        <taxon>Vertebrata</taxon>
        <taxon>Euteleostomi</taxon>
        <taxon>Archelosauria</taxon>
        <taxon>Testudinata</taxon>
        <taxon>Testudines</taxon>
        <taxon>Cryptodira</taxon>
        <taxon>Durocryptodira</taxon>
        <taxon>Americhelydia</taxon>
        <taxon>Chelonioidea</taxon>
        <taxon>Cheloniidae</taxon>
        <taxon>Chelonia</taxon>
    </lineage>
</organism>
<gene>
    <name evidence="2" type="ORF">UY3_14646</name>
</gene>
<dbReference type="EMBL" id="KB564896">
    <property type="protein sequence ID" value="EMP28243.1"/>
    <property type="molecule type" value="Genomic_DNA"/>
</dbReference>
<accession>M7B7V8</accession>
<evidence type="ECO:0000313" key="2">
    <source>
        <dbReference type="EMBL" id="EMP28243.1"/>
    </source>
</evidence>
<feature type="chain" id="PRO_5004079895" description="Secreted protein" evidence="1">
    <location>
        <begin position="17"/>
        <end position="77"/>
    </location>
</feature>
<feature type="signal peptide" evidence="1">
    <location>
        <begin position="1"/>
        <end position="16"/>
    </location>
</feature>
<proteinExistence type="predicted"/>
<evidence type="ECO:0008006" key="4">
    <source>
        <dbReference type="Google" id="ProtNLM"/>
    </source>
</evidence>
<dbReference type="AlphaFoldDB" id="M7B7V8"/>
<evidence type="ECO:0000313" key="3">
    <source>
        <dbReference type="Proteomes" id="UP000031443"/>
    </source>
</evidence>
<reference evidence="3" key="1">
    <citation type="journal article" date="2013" name="Nat. Genet.">
        <title>The draft genomes of soft-shell turtle and green sea turtle yield insights into the development and evolution of the turtle-specific body plan.</title>
        <authorList>
            <person name="Wang Z."/>
            <person name="Pascual-Anaya J."/>
            <person name="Zadissa A."/>
            <person name="Li W."/>
            <person name="Niimura Y."/>
            <person name="Huang Z."/>
            <person name="Li C."/>
            <person name="White S."/>
            <person name="Xiong Z."/>
            <person name="Fang D."/>
            <person name="Wang B."/>
            <person name="Ming Y."/>
            <person name="Chen Y."/>
            <person name="Zheng Y."/>
            <person name="Kuraku S."/>
            <person name="Pignatelli M."/>
            <person name="Herrero J."/>
            <person name="Beal K."/>
            <person name="Nozawa M."/>
            <person name="Li Q."/>
            <person name="Wang J."/>
            <person name="Zhang H."/>
            <person name="Yu L."/>
            <person name="Shigenobu S."/>
            <person name="Wang J."/>
            <person name="Liu J."/>
            <person name="Flicek P."/>
            <person name="Searle S."/>
            <person name="Wang J."/>
            <person name="Kuratani S."/>
            <person name="Yin Y."/>
            <person name="Aken B."/>
            <person name="Zhang G."/>
            <person name="Irie N."/>
        </authorList>
    </citation>
    <scope>NUCLEOTIDE SEQUENCE [LARGE SCALE GENOMIC DNA]</scope>
</reference>
<protein>
    <recommendedName>
        <fullName evidence="4">Secreted protein</fullName>
    </recommendedName>
</protein>
<dbReference type="Proteomes" id="UP000031443">
    <property type="component" value="Unassembled WGS sequence"/>
</dbReference>
<keyword evidence="1" id="KW-0732">Signal</keyword>
<sequence length="77" mass="8284">MGQTAMASLISCCCSGLKLPALFVHAAGTPGQRDQEHLGHDDDGYQSYCTVCCHKAMGCCCCVAMQYRVCQHPGDIR</sequence>
<name>M7B7V8_CHEMY</name>
<keyword evidence="3" id="KW-1185">Reference proteome</keyword>
<evidence type="ECO:0000256" key="1">
    <source>
        <dbReference type="SAM" id="SignalP"/>
    </source>
</evidence>